<proteinExistence type="predicted"/>
<reference evidence="2" key="1">
    <citation type="submission" date="2017-03" db="EMBL/GenBank/DDBJ databases">
        <title>Phytopthora megakarya and P. palmivora, two closely related causual agents of cacao black pod achieved similar genome size and gene model numbers by different mechanisms.</title>
        <authorList>
            <person name="Ali S."/>
            <person name="Shao J."/>
            <person name="Larry D.J."/>
            <person name="Kronmiller B."/>
            <person name="Shen D."/>
            <person name="Strem M.D."/>
            <person name="Melnick R.L."/>
            <person name="Guiltinan M.J."/>
            <person name="Tyler B.M."/>
            <person name="Meinhardt L.W."/>
            <person name="Bailey B.A."/>
        </authorList>
    </citation>
    <scope>NUCLEOTIDE SEQUENCE [LARGE SCALE GENOMIC DNA]</scope>
    <source>
        <strain evidence="2">zdho120</strain>
    </source>
</reference>
<keyword evidence="2" id="KW-1185">Reference proteome</keyword>
<protein>
    <recommendedName>
        <fullName evidence="3">Retrotransposon gag domain-containing protein</fullName>
    </recommendedName>
</protein>
<dbReference type="EMBL" id="NBNE01000295">
    <property type="protein sequence ID" value="OWZ20726.1"/>
    <property type="molecule type" value="Genomic_DNA"/>
</dbReference>
<gene>
    <name evidence="1" type="ORF">PHMEG_0004821</name>
</gene>
<dbReference type="OrthoDB" id="136332at2759"/>
<comment type="caution">
    <text evidence="1">The sequence shown here is derived from an EMBL/GenBank/DDBJ whole genome shotgun (WGS) entry which is preliminary data.</text>
</comment>
<sequence>MVHALPVEFEGRCPTLVQAAAEENQTYMEPFQQSLHQFNQTAETRYYSAKREDKEHLCDYLNRLNGHARNAGLQSDIGGRNARDHVKMFLETCGDRGLERRLCHICVNDKHELDDMIMEILRIDERNTTK</sequence>
<organism evidence="1 2">
    <name type="scientific">Phytophthora megakarya</name>
    <dbReference type="NCBI Taxonomy" id="4795"/>
    <lineage>
        <taxon>Eukaryota</taxon>
        <taxon>Sar</taxon>
        <taxon>Stramenopiles</taxon>
        <taxon>Oomycota</taxon>
        <taxon>Peronosporomycetes</taxon>
        <taxon>Peronosporales</taxon>
        <taxon>Peronosporaceae</taxon>
        <taxon>Phytophthora</taxon>
    </lineage>
</organism>
<name>A0A225WSW3_9STRA</name>
<dbReference type="Proteomes" id="UP000198211">
    <property type="component" value="Unassembled WGS sequence"/>
</dbReference>
<accession>A0A225WSW3</accession>
<evidence type="ECO:0000313" key="2">
    <source>
        <dbReference type="Proteomes" id="UP000198211"/>
    </source>
</evidence>
<evidence type="ECO:0008006" key="3">
    <source>
        <dbReference type="Google" id="ProtNLM"/>
    </source>
</evidence>
<evidence type="ECO:0000313" key="1">
    <source>
        <dbReference type="EMBL" id="OWZ20726.1"/>
    </source>
</evidence>
<dbReference type="AlphaFoldDB" id="A0A225WSW3"/>